<dbReference type="Proteomes" id="UP000078492">
    <property type="component" value="Unassembled WGS sequence"/>
</dbReference>
<sequence>MHSLLYKSKSIVRSRGNSRAMTFVFTGKGRASKASPTLHRLTDESSNVGPGRNAVADHKASSQASLVDISTIGS</sequence>
<name>A0A195DSK4_9HYME</name>
<organism evidence="2 3">
    <name type="scientific">Trachymyrmex cornetzi</name>
    <dbReference type="NCBI Taxonomy" id="471704"/>
    <lineage>
        <taxon>Eukaryota</taxon>
        <taxon>Metazoa</taxon>
        <taxon>Ecdysozoa</taxon>
        <taxon>Arthropoda</taxon>
        <taxon>Hexapoda</taxon>
        <taxon>Insecta</taxon>
        <taxon>Pterygota</taxon>
        <taxon>Neoptera</taxon>
        <taxon>Endopterygota</taxon>
        <taxon>Hymenoptera</taxon>
        <taxon>Apocrita</taxon>
        <taxon>Aculeata</taxon>
        <taxon>Formicoidea</taxon>
        <taxon>Formicidae</taxon>
        <taxon>Myrmicinae</taxon>
        <taxon>Trachymyrmex</taxon>
    </lineage>
</organism>
<gene>
    <name evidence="2" type="ORF">ALC57_11917</name>
</gene>
<accession>A0A195DSK4</accession>
<protein>
    <submittedName>
        <fullName evidence="2">Uncharacterized protein</fullName>
    </submittedName>
</protein>
<keyword evidence="3" id="KW-1185">Reference proteome</keyword>
<evidence type="ECO:0000256" key="1">
    <source>
        <dbReference type="SAM" id="MobiDB-lite"/>
    </source>
</evidence>
<reference evidence="2 3" key="1">
    <citation type="submission" date="2015-09" db="EMBL/GenBank/DDBJ databases">
        <title>Trachymyrmex cornetzi WGS genome.</title>
        <authorList>
            <person name="Nygaard S."/>
            <person name="Hu H."/>
            <person name="Boomsma J."/>
            <person name="Zhang G."/>
        </authorList>
    </citation>
    <scope>NUCLEOTIDE SEQUENCE [LARGE SCALE GENOMIC DNA]</scope>
    <source>
        <strain evidence="2">Tcor2-1</strain>
        <tissue evidence="2">Whole body</tissue>
    </source>
</reference>
<evidence type="ECO:0000313" key="3">
    <source>
        <dbReference type="Proteomes" id="UP000078492"/>
    </source>
</evidence>
<feature type="region of interest" description="Disordered" evidence="1">
    <location>
        <begin position="34"/>
        <end position="60"/>
    </location>
</feature>
<proteinExistence type="predicted"/>
<dbReference type="EMBL" id="KQ980489">
    <property type="protein sequence ID" value="KYN15836.1"/>
    <property type="molecule type" value="Genomic_DNA"/>
</dbReference>
<dbReference type="AlphaFoldDB" id="A0A195DSK4"/>
<evidence type="ECO:0000313" key="2">
    <source>
        <dbReference type="EMBL" id="KYN15836.1"/>
    </source>
</evidence>